<dbReference type="Pfam" id="PF01392">
    <property type="entry name" value="Fz"/>
    <property type="match status" value="1"/>
</dbReference>
<feature type="disulfide bond" evidence="20">
    <location>
        <begin position="51"/>
        <end position="97"/>
    </location>
</feature>
<keyword evidence="11 23" id="KW-0732">Signal</keyword>
<evidence type="ECO:0000256" key="18">
    <source>
        <dbReference type="ARBA" id="ARBA00023453"/>
    </source>
</evidence>
<comment type="similarity">
    <text evidence="3">Belongs to the secreted frizzled-related protein (sFRP) family.</text>
</comment>
<comment type="similarity">
    <text evidence="18">Belongs to the class I-like SAM-binding methyltransferase superfamily. Cation-dependent O-methyltransferase family.</text>
</comment>
<evidence type="ECO:0000256" key="13">
    <source>
        <dbReference type="ARBA" id="ARBA00022782"/>
    </source>
</evidence>
<dbReference type="GO" id="GO:0030154">
    <property type="term" value="P:cell differentiation"/>
    <property type="evidence" value="ECO:0007669"/>
    <property type="project" value="UniProtKB-KW"/>
</dbReference>
<dbReference type="Gene3D" id="1.10.2000.10">
    <property type="entry name" value="Frizzled cysteine-rich domain"/>
    <property type="match status" value="1"/>
</dbReference>
<protein>
    <recommendedName>
        <fullName evidence="4">catechol O-methyltransferase</fullName>
        <ecNumber evidence="4">2.1.1.6</ecNumber>
    </recommendedName>
</protein>
<feature type="disulfide bond" evidence="20">
    <location>
        <begin position="119"/>
        <end position="143"/>
    </location>
</feature>
<evidence type="ECO:0000256" key="7">
    <source>
        <dbReference type="ARBA" id="ARBA00022603"/>
    </source>
</evidence>
<evidence type="ECO:0000256" key="15">
    <source>
        <dbReference type="ARBA" id="ARBA00022867"/>
    </source>
</evidence>
<sequence>MTVLVLSFVVLLGASHASDTVAPAELGPPSLGFSSSVRSVCKPIPSTLSLCHRIGYRHMRIPNLLGHDSLREAQQQSAAWLPLISKLCHRDTKKFLCSLFAPVCLPELSGPVSPCRSLCEAVRDGCVPVMSAFGFPWPEMFNCTRFPRGTELCIPATGEQEGLTAEEVKHEEALKGSVICDACSLAAEGETDIQENFCHSPYAFKMRLGSVSTVGGDRQLVPTARSRILRWAGGGAERAEGVGGAMAHSALWLQEGGTCTCPGLDSADTNEDRGLEEDQMDKGQAREGNGAQTGWYLALAQAEEGRLVLTRLVRMVSPAIALAFLPLLLTLIIRYRYYFVLFYRAILVRIWKDCVTGLTREERAYQYVLTHATPGDPDSILDAFDVWCSKVEFISNIGPKKGKILDRLLMEQSPLTVLELGTHCGYSTVRIARALPLGARLYSVEMDQRNAAIAEKIIRLAGFDDDMVELIVNPSDEVIPRLRSDYGLEKLDFVFMDHWKKSYCPDLQMLEGSGLLGKGSMIVADNVLFPGAPKFLRHIRKSGLYEWKIHRATLEYSKGIRDGMAELVYQGIK</sequence>
<dbReference type="FunFam" id="1.10.2000.10:FF:000001">
    <property type="entry name" value="secreted frizzled-related protein 2"/>
    <property type="match status" value="1"/>
</dbReference>
<evidence type="ECO:0000256" key="20">
    <source>
        <dbReference type="PROSITE-ProRule" id="PRU00090"/>
    </source>
</evidence>
<comment type="subcellular location">
    <subcellularLocation>
        <location evidence="1">Endoplasmic reticulum</location>
    </subcellularLocation>
    <subcellularLocation>
        <location evidence="2">Secreted</location>
    </subcellularLocation>
</comment>
<dbReference type="AlphaFoldDB" id="A0AAD3R6W7"/>
<keyword evidence="22" id="KW-1133">Transmembrane helix</keyword>
<keyword evidence="22 25" id="KW-0812">Transmembrane</keyword>
<keyword evidence="6" id="KW-0964">Secreted</keyword>
<dbReference type="SUPFAM" id="SSF63501">
    <property type="entry name" value="Frizzled cysteine-rich domain"/>
    <property type="match status" value="1"/>
</dbReference>
<proteinExistence type="inferred from homology"/>
<name>A0AAD3R6W7_LATJO</name>
<evidence type="ECO:0000256" key="10">
    <source>
        <dbReference type="ARBA" id="ARBA00022691"/>
    </source>
</evidence>
<evidence type="ECO:0000256" key="11">
    <source>
        <dbReference type="ARBA" id="ARBA00022729"/>
    </source>
</evidence>
<dbReference type="GO" id="GO:0007605">
    <property type="term" value="P:sensory perception of sound"/>
    <property type="evidence" value="ECO:0007669"/>
    <property type="project" value="UniProtKB-KW"/>
</dbReference>
<keyword evidence="12" id="KW-1009">Hearing</keyword>
<dbReference type="GO" id="GO:0005576">
    <property type="term" value="C:extracellular region"/>
    <property type="evidence" value="ECO:0007669"/>
    <property type="project" value="UniProtKB-SubCell"/>
</dbReference>
<keyword evidence="14" id="KW-0256">Endoplasmic reticulum</keyword>
<dbReference type="InterPro" id="IPR036790">
    <property type="entry name" value="Frizzled_dom_sf"/>
</dbReference>
<dbReference type="GO" id="GO:0016206">
    <property type="term" value="F:catechol O-methyltransferase activity"/>
    <property type="evidence" value="ECO:0007669"/>
    <property type="project" value="UniProtKB-EC"/>
</dbReference>
<feature type="chain" id="PRO_5042006069" description="catechol O-methyltransferase" evidence="23">
    <location>
        <begin position="18"/>
        <end position="573"/>
    </location>
</feature>
<evidence type="ECO:0000256" key="17">
    <source>
        <dbReference type="ARBA" id="ARBA00023157"/>
    </source>
</evidence>
<dbReference type="PROSITE" id="PS51682">
    <property type="entry name" value="SAM_OMT_I"/>
    <property type="match status" value="1"/>
</dbReference>
<evidence type="ECO:0000256" key="16">
    <source>
        <dbReference type="ARBA" id="ARBA00022939"/>
    </source>
</evidence>
<feature type="signal peptide" evidence="23">
    <location>
        <begin position="1"/>
        <end position="17"/>
    </location>
</feature>
<dbReference type="GO" id="GO:0042417">
    <property type="term" value="P:dopamine metabolic process"/>
    <property type="evidence" value="ECO:0007669"/>
    <property type="project" value="TreeGrafter"/>
</dbReference>
<dbReference type="PANTHER" id="PTHR43836">
    <property type="entry name" value="CATECHOL O-METHYLTRANSFERASE 1-RELATED"/>
    <property type="match status" value="1"/>
</dbReference>
<evidence type="ECO:0000256" key="4">
    <source>
        <dbReference type="ARBA" id="ARBA00012880"/>
    </source>
</evidence>
<dbReference type="GO" id="GO:0016055">
    <property type="term" value="P:Wnt signaling pathway"/>
    <property type="evidence" value="ECO:0007669"/>
    <property type="project" value="UniProtKB-KW"/>
</dbReference>
<evidence type="ECO:0000259" key="24">
    <source>
        <dbReference type="PROSITE" id="PS50038"/>
    </source>
</evidence>
<evidence type="ECO:0000256" key="21">
    <source>
        <dbReference type="SAM" id="MobiDB-lite"/>
    </source>
</evidence>
<evidence type="ECO:0000313" key="26">
    <source>
        <dbReference type="Proteomes" id="UP001279410"/>
    </source>
</evidence>
<keyword evidence="17 20" id="KW-1015">Disulfide bond</keyword>
<dbReference type="Proteomes" id="UP001279410">
    <property type="component" value="Unassembled WGS sequence"/>
</dbReference>
<keyword evidence="15" id="KW-0531">Neurotransmitter degradation</keyword>
<evidence type="ECO:0000256" key="1">
    <source>
        <dbReference type="ARBA" id="ARBA00004240"/>
    </source>
</evidence>
<keyword evidence="16" id="KW-0128">Catecholamine metabolism</keyword>
<keyword evidence="13" id="KW-0221">Differentiation</keyword>
<evidence type="ECO:0000256" key="19">
    <source>
        <dbReference type="ARBA" id="ARBA00051279"/>
    </source>
</evidence>
<dbReference type="FunFam" id="3.40.50.150:FF:000054">
    <property type="entry name" value="Catechol O-methyltransferase"/>
    <property type="match status" value="1"/>
</dbReference>
<dbReference type="PROSITE" id="PS50038">
    <property type="entry name" value="FZ"/>
    <property type="match status" value="1"/>
</dbReference>
<keyword evidence="10" id="KW-0949">S-adenosyl-L-methionine</keyword>
<dbReference type="PANTHER" id="PTHR43836:SF1">
    <property type="entry name" value="TRANSMEMBRANE O-METHYLTRANSFERASE"/>
    <property type="match status" value="1"/>
</dbReference>
<dbReference type="SMART" id="SM00063">
    <property type="entry name" value="FRI"/>
    <property type="match status" value="1"/>
</dbReference>
<dbReference type="Pfam" id="PF01596">
    <property type="entry name" value="Methyltransf_3"/>
    <property type="match status" value="1"/>
</dbReference>
<dbReference type="EMBL" id="BRZM01000029">
    <property type="protein sequence ID" value="GLD57195.1"/>
    <property type="molecule type" value="Genomic_DNA"/>
</dbReference>
<gene>
    <name evidence="25" type="ORF">AKAME5_000945400</name>
</gene>
<dbReference type="GO" id="GO:0005783">
    <property type="term" value="C:endoplasmic reticulum"/>
    <property type="evidence" value="ECO:0007669"/>
    <property type="project" value="UniProtKB-SubCell"/>
</dbReference>
<evidence type="ECO:0000256" key="3">
    <source>
        <dbReference type="ARBA" id="ARBA00010054"/>
    </source>
</evidence>
<evidence type="ECO:0000256" key="12">
    <source>
        <dbReference type="ARBA" id="ARBA00022740"/>
    </source>
</evidence>
<feature type="disulfide bond" evidence="20">
    <location>
        <begin position="88"/>
        <end position="126"/>
    </location>
</feature>
<dbReference type="InterPro" id="IPR029063">
    <property type="entry name" value="SAM-dependent_MTases_sf"/>
</dbReference>
<keyword evidence="5" id="KW-0217">Developmental protein</keyword>
<evidence type="ECO:0000256" key="22">
    <source>
        <dbReference type="SAM" id="Phobius"/>
    </source>
</evidence>
<dbReference type="GO" id="GO:0032259">
    <property type="term" value="P:methylation"/>
    <property type="evidence" value="ECO:0007669"/>
    <property type="project" value="UniProtKB-KW"/>
</dbReference>
<dbReference type="SUPFAM" id="SSF53335">
    <property type="entry name" value="S-adenosyl-L-methionine-dependent methyltransferases"/>
    <property type="match status" value="1"/>
</dbReference>
<dbReference type="EC" id="2.1.1.6" evidence="4"/>
<feature type="region of interest" description="Disordered" evidence="21">
    <location>
        <begin position="267"/>
        <end position="288"/>
    </location>
</feature>
<keyword evidence="9" id="KW-0879">Wnt signaling pathway</keyword>
<evidence type="ECO:0000256" key="9">
    <source>
        <dbReference type="ARBA" id="ARBA00022687"/>
    </source>
</evidence>
<organism evidence="25 26">
    <name type="scientific">Lates japonicus</name>
    <name type="common">Japanese lates</name>
    <dbReference type="NCBI Taxonomy" id="270547"/>
    <lineage>
        <taxon>Eukaryota</taxon>
        <taxon>Metazoa</taxon>
        <taxon>Chordata</taxon>
        <taxon>Craniata</taxon>
        <taxon>Vertebrata</taxon>
        <taxon>Euteleostomi</taxon>
        <taxon>Actinopterygii</taxon>
        <taxon>Neopterygii</taxon>
        <taxon>Teleostei</taxon>
        <taxon>Neoteleostei</taxon>
        <taxon>Acanthomorphata</taxon>
        <taxon>Carangaria</taxon>
        <taxon>Carangaria incertae sedis</taxon>
        <taxon>Centropomidae</taxon>
        <taxon>Lates</taxon>
    </lineage>
</organism>
<comment type="caution">
    <text evidence="25">The sequence shown here is derived from an EMBL/GenBank/DDBJ whole genome shotgun (WGS) entry which is preliminary data.</text>
</comment>
<keyword evidence="26" id="KW-1185">Reference proteome</keyword>
<feature type="domain" description="FZ" evidence="24">
    <location>
        <begin position="36"/>
        <end position="156"/>
    </location>
</feature>
<comment type="catalytic activity">
    <reaction evidence="19">
        <text>a catechol + S-adenosyl-L-methionine = a guaiacol + S-adenosyl-L-homocysteine + H(+)</text>
        <dbReference type="Rhea" id="RHEA:17877"/>
        <dbReference type="ChEBI" id="CHEBI:15378"/>
        <dbReference type="ChEBI" id="CHEBI:33566"/>
        <dbReference type="ChEBI" id="CHEBI:57856"/>
        <dbReference type="ChEBI" id="CHEBI:59789"/>
        <dbReference type="ChEBI" id="CHEBI:134251"/>
        <dbReference type="EC" id="2.1.1.6"/>
    </reaction>
</comment>
<evidence type="ECO:0000256" key="23">
    <source>
        <dbReference type="SAM" id="SignalP"/>
    </source>
</evidence>
<accession>A0AAD3R6W7</accession>
<dbReference type="CDD" id="cd02440">
    <property type="entry name" value="AdoMet_MTases"/>
    <property type="match status" value="1"/>
</dbReference>
<evidence type="ECO:0000256" key="14">
    <source>
        <dbReference type="ARBA" id="ARBA00022824"/>
    </source>
</evidence>
<evidence type="ECO:0000256" key="6">
    <source>
        <dbReference type="ARBA" id="ARBA00022525"/>
    </source>
</evidence>
<dbReference type="InterPro" id="IPR020067">
    <property type="entry name" value="Frizzled_dom"/>
</dbReference>
<keyword evidence="8" id="KW-0808">Transferase</keyword>
<evidence type="ECO:0000256" key="2">
    <source>
        <dbReference type="ARBA" id="ARBA00004613"/>
    </source>
</evidence>
<evidence type="ECO:0000256" key="8">
    <source>
        <dbReference type="ARBA" id="ARBA00022679"/>
    </source>
</evidence>
<dbReference type="InterPro" id="IPR002935">
    <property type="entry name" value="SAM_O-MeTrfase"/>
</dbReference>
<reference evidence="25" key="1">
    <citation type="submission" date="2022-08" db="EMBL/GenBank/DDBJ databases">
        <title>Genome sequencing of akame (Lates japonicus).</title>
        <authorList>
            <person name="Hashiguchi Y."/>
            <person name="Takahashi H."/>
        </authorList>
    </citation>
    <scope>NUCLEOTIDE SEQUENCE</scope>
    <source>
        <strain evidence="25">Kochi</strain>
    </source>
</reference>
<feature type="transmembrane region" description="Helical" evidence="22">
    <location>
        <begin position="315"/>
        <end position="335"/>
    </location>
</feature>
<dbReference type="GO" id="GO:0042424">
    <property type="term" value="P:catecholamine catabolic process"/>
    <property type="evidence" value="ECO:0007669"/>
    <property type="project" value="TreeGrafter"/>
</dbReference>
<evidence type="ECO:0000256" key="5">
    <source>
        <dbReference type="ARBA" id="ARBA00022473"/>
    </source>
</evidence>
<comment type="caution">
    <text evidence="20">Lacks conserved residue(s) required for the propagation of feature annotation.</text>
</comment>
<dbReference type="Gene3D" id="3.40.50.150">
    <property type="entry name" value="Vaccinia Virus protein VP39"/>
    <property type="match status" value="1"/>
</dbReference>
<evidence type="ECO:0000313" key="25">
    <source>
        <dbReference type="EMBL" id="GLD57195.1"/>
    </source>
</evidence>
<keyword evidence="22" id="KW-0472">Membrane</keyword>
<keyword evidence="7" id="KW-0489">Methyltransferase</keyword>